<comment type="subcellular location">
    <subcellularLocation>
        <location evidence="1">Membrane</location>
        <topology evidence="1">Single-pass type I membrane protein</topology>
    </subcellularLocation>
</comment>
<keyword evidence="5 20" id="KW-0812">Transmembrane</keyword>
<evidence type="ECO:0000256" key="2">
    <source>
        <dbReference type="ARBA" id="ARBA00022527"/>
    </source>
</evidence>
<dbReference type="GO" id="GO:0004674">
    <property type="term" value="F:protein serine/threonine kinase activity"/>
    <property type="evidence" value="ECO:0007669"/>
    <property type="project" value="UniProtKB-KW"/>
</dbReference>
<evidence type="ECO:0000256" key="13">
    <source>
        <dbReference type="ARBA" id="ARBA00023157"/>
    </source>
</evidence>
<dbReference type="PANTHER" id="PTHR47976">
    <property type="entry name" value="G-TYPE LECTIN S-RECEPTOR-LIKE SERINE/THREONINE-PROTEIN KINASE SD2-5"/>
    <property type="match status" value="1"/>
</dbReference>
<comment type="similarity">
    <text evidence="18">Belongs to the protein kinase superfamily. Ser/Thr protein kinase family.</text>
</comment>
<dbReference type="EMBL" id="JBFOLJ010000009">
    <property type="protein sequence ID" value="KAL2507897.1"/>
    <property type="molecule type" value="Genomic_DNA"/>
</dbReference>
<keyword evidence="2 18" id="KW-0723">Serine/threonine-protein kinase</keyword>
<keyword evidence="10 18" id="KW-0067">ATP-binding</keyword>
<dbReference type="CDD" id="cd01098">
    <property type="entry name" value="PAN_AP_plant"/>
    <property type="match status" value="1"/>
</dbReference>
<dbReference type="InterPro" id="IPR024171">
    <property type="entry name" value="SRK-like_kinase"/>
</dbReference>
<keyword evidence="4 18" id="KW-0808">Transferase</keyword>
<dbReference type="SMART" id="SM00108">
    <property type="entry name" value="B_lectin"/>
    <property type="match status" value="1"/>
</dbReference>
<evidence type="ECO:0000256" key="5">
    <source>
        <dbReference type="ARBA" id="ARBA00022692"/>
    </source>
</evidence>
<keyword evidence="3" id="KW-0245">EGF-like domain</keyword>
<evidence type="ECO:0000256" key="16">
    <source>
        <dbReference type="ARBA" id="ARBA00047899"/>
    </source>
</evidence>
<evidence type="ECO:0000256" key="11">
    <source>
        <dbReference type="ARBA" id="ARBA00022989"/>
    </source>
</evidence>
<name>A0ABD1NY30_9LAMI</name>
<dbReference type="InterPro" id="IPR008271">
    <property type="entry name" value="Ser/Thr_kinase_AS"/>
</dbReference>
<accession>A0ABD1NY30</accession>
<dbReference type="GO" id="GO:0016020">
    <property type="term" value="C:membrane"/>
    <property type="evidence" value="ECO:0007669"/>
    <property type="project" value="UniProtKB-SubCell"/>
</dbReference>
<dbReference type="InterPro" id="IPR000719">
    <property type="entry name" value="Prot_kinase_dom"/>
</dbReference>
<evidence type="ECO:0000256" key="6">
    <source>
        <dbReference type="ARBA" id="ARBA00022729"/>
    </source>
</evidence>
<dbReference type="FunFam" id="2.90.10.10:FF:000041">
    <property type="entry name" value="Uncharacterized protein"/>
    <property type="match status" value="1"/>
</dbReference>
<keyword evidence="12 20" id="KW-0472">Membrane</keyword>
<evidence type="ECO:0000256" key="7">
    <source>
        <dbReference type="ARBA" id="ARBA00022734"/>
    </source>
</evidence>
<dbReference type="CDD" id="cd14066">
    <property type="entry name" value="STKc_IRAK"/>
    <property type="match status" value="1"/>
</dbReference>
<dbReference type="Proteomes" id="UP001604277">
    <property type="component" value="Unassembled WGS sequence"/>
</dbReference>
<dbReference type="FunFam" id="3.30.200.20:FF:000059">
    <property type="entry name" value="S-receptor-like serine/threonine-protein kinase"/>
    <property type="match status" value="1"/>
</dbReference>
<dbReference type="Gene3D" id="2.90.10.10">
    <property type="entry name" value="Bulb-type lectin domain"/>
    <property type="match status" value="2"/>
</dbReference>
<keyword evidence="14" id="KW-0675">Receptor</keyword>
<dbReference type="InterPro" id="IPR011009">
    <property type="entry name" value="Kinase-like_dom_sf"/>
</dbReference>
<feature type="domain" description="Protein kinase" evidence="21">
    <location>
        <begin position="506"/>
        <end position="780"/>
    </location>
</feature>
<evidence type="ECO:0000256" key="12">
    <source>
        <dbReference type="ARBA" id="ARBA00023136"/>
    </source>
</evidence>
<evidence type="ECO:0000256" key="14">
    <source>
        <dbReference type="ARBA" id="ARBA00023170"/>
    </source>
</evidence>
<evidence type="ECO:0000259" key="21">
    <source>
        <dbReference type="PROSITE" id="PS50011"/>
    </source>
</evidence>
<dbReference type="PROSITE" id="PS50927">
    <property type="entry name" value="BULB_LECTIN"/>
    <property type="match status" value="1"/>
</dbReference>
<keyword evidence="7" id="KW-0430">Lectin</keyword>
<dbReference type="FunFam" id="1.10.510.10:FF:000237">
    <property type="entry name" value="G-type lectin S-receptor-like serine/threonine-protein kinase"/>
    <property type="match status" value="1"/>
</dbReference>
<dbReference type="PROSITE" id="PS00108">
    <property type="entry name" value="PROTEIN_KINASE_ST"/>
    <property type="match status" value="1"/>
</dbReference>
<comment type="catalytic activity">
    <reaction evidence="17 18">
        <text>L-seryl-[protein] + ATP = O-phospho-L-seryl-[protein] + ADP + H(+)</text>
        <dbReference type="Rhea" id="RHEA:17989"/>
        <dbReference type="Rhea" id="RHEA-COMP:9863"/>
        <dbReference type="Rhea" id="RHEA-COMP:11604"/>
        <dbReference type="ChEBI" id="CHEBI:15378"/>
        <dbReference type="ChEBI" id="CHEBI:29999"/>
        <dbReference type="ChEBI" id="CHEBI:30616"/>
        <dbReference type="ChEBI" id="CHEBI:83421"/>
        <dbReference type="ChEBI" id="CHEBI:456216"/>
        <dbReference type="EC" id="2.7.11.1"/>
    </reaction>
</comment>
<keyword evidence="11 20" id="KW-1133">Transmembrane helix</keyword>
<dbReference type="PIRSF" id="PIRSF000641">
    <property type="entry name" value="SRK"/>
    <property type="match status" value="1"/>
</dbReference>
<dbReference type="CDD" id="cd00028">
    <property type="entry name" value="B_lectin"/>
    <property type="match status" value="1"/>
</dbReference>
<dbReference type="GO" id="GO:0005524">
    <property type="term" value="F:ATP binding"/>
    <property type="evidence" value="ECO:0007669"/>
    <property type="project" value="UniProtKB-UniRule"/>
</dbReference>
<keyword evidence="15" id="KW-0325">Glycoprotein</keyword>
<dbReference type="PROSITE" id="PS50011">
    <property type="entry name" value="PROTEIN_KINASE_DOM"/>
    <property type="match status" value="1"/>
</dbReference>
<feature type="domain" description="Bulb-type lectin" evidence="22">
    <location>
        <begin position="26"/>
        <end position="147"/>
    </location>
</feature>
<dbReference type="InterPro" id="IPR051343">
    <property type="entry name" value="G-type_lectin_kinases/EP1-like"/>
</dbReference>
<keyword evidence="6" id="KW-0732">Signal</keyword>
<sequence>MEHTGKRRLLKIQVFVLSQSSTAQPYRNVTLGSALTANNANSTWLSPSGEFAFGFQQIIPGGYLLAIWFNKIPETTIVWSANRDNLVQEGSRVQLFADGRFELRDPRGQRIWSATLSRVGVTYGAMLDTGNFVLANRNSVVLWQSFDEPTDTLLPTQTLNRGVKLVSSFSKTNYSKGRFIFILQNDGNLVSYTRNFPMENVIFAYWSTQTVGTGFQVIFNQSGYIFLVAQNGSLLNYVSPNAASSSQFYQRAILEYDGVLRRYVYPKSANSSGGRAMAWSIRDFIPSNICLSVKGSKGAGACGFNSFCYLGTDQMTVCDCPTGYSIKDPKDRMSGCKPNFAAQNCDEEARETDHFSFNEMLNTNWPFGDYEDFEQVTEDWCRQVCLDDCFCAAAIYNNGHCWKKKYPLSNGMVDDSLGGKALIKIRNTNVTANSSVSKKNNRSTLIIIGSVLLGSSTFLNLLLLSSLLLYAFYFNRLKSNRIQPYQVLPGLNIRRFSFKELQGATNGFKEELGRGAYSTVYKGIVKNDNIENVVAVKKLHKIATEGEQEFKAEVSSISRTNHKNLVQLLGYCDEGQNRLLVYEFMSNGSLANFLFENSRPNWYKRMQIAFATARGICYLHEECSNQIIHCDIKPQNVLLDESFTAKISDFGLAKLLKPDQSRTTTGIRGTKGYVAPEWFRNMPITVKVDVYSFGILLLELICCRRNYEPDVEVETEMILADFAYDCYKEGTLHLLVANDEEALNDKRFDKFVMIAIWCIQEDPTLRPTMKRVMQLMEGSVEVPIPPDPASYITSV</sequence>
<evidence type="ECO:0000256" key="19">
    <source>
        <dbReference type="PROSITE-ProRule" id="PRU10141"/>
    </source>
</evidence>
<keyword evidence="13" id="KW-1015">Disulfide bond</keyword>
<dbReference type="InterPro" id="IPR036426">
    <property type="entry name" value="Bulb-type_lectin_dom_sf"/>
</dbReference>
<dbReference type="Gene3D" id="3.30.200.20">
    <property type="entry name" value="Phosphorylase Kinase, domain 1"/>
    <property type="match status" value="1"/>
</dbReference>
<gene>
    <name evidence="24" type="ORF">Fot_31544</name>
    <name evidence="23" type="ORF">Fot_56810</name>
</gene>
<feature type="transmembrane region" description="Helical" evidence="20">
    <location>
        <begin position="445"/>
        <end position="473"/>
    </location>
</feature>
<organism evidence="23 25">
    <name type="scientific">Forsythia ovata</name>
    <dbReference type="NCBI Taxonomy" id="205694"/>
    <lineage>
        <taxon>Eukaryota</taxon>
        <taxon>Viridiplantae</taxon>
        <taxon>Streptophyta</taxon>
        <taxon>Embryophyta</taxon>
        <taxon>Tracheophyta</taxon>
        <taxon>Spermatophyta</taxon>
        <taxon>Magnoliopsida</taxon>
        <taxon>eudicotyledons</taxon>
        <taxon>Gunneridae</taxon>
        <taxon>Pentapetalae</taxon>
        <taxon>asterids</taxon>
        <taxon>lamiids</taxon>
        <taxon>Lamiales</taxon>
        <taxon>Oleaceae</taxon>
        <taxon>Forsythieae</taxon>
        <taxon>Forsythia</taxon>
    </lineage>
</organism>
<comment type="caution">
    <text evidence="23">The sequence shown here is derived from an EMBL/GenBank/DDBJ whole genome shotgun (WGS) entry which is preliminary data.</text>
</comment>
<dbReference type="GO" id="GO:0030246">
    <property type="term" value="F:carbohydrate binding"/>
    <property type="evidence" value="ECO:0007669"/>
    <property type="project" value="UniProtKB-KW"/>
</dbReference>
<feature type="binding site" evidence="19">
    <location>
        <position position="538"/>
    </location>
    <ligand>
        <name>ATP</name>
        <dbReference type="ChEBI" id="CHEBI:30616"/>
    </ligand>
</feature>
<comment type="catalytic activity">
    <reaction evidence="16 18">
        <text>L-threonyl-[protein] + ATP = O-phospho-L-threonyl-[protein] + ADP + H(+)</text>
        <dbReference type="Rhea" id="RHEA:46608"/>
        <dbReference type="Rhea" id="RHEA-COMP:11060"/>
        <dbReference type="Rhea" id="RHEA-COMP:11605"/>
        <dbReference type="ChEBI" id="CHEBI:15378"/>
        <dbReference type="ChEBI" id="CHEBI:30013"/>
        <dbReference type="ChEBI" id="CHEBI:30616"/>
        <dbReference type="ChEBI" id="CHEBI:61977"/>
        <dbReference type="ChEBI" id="CHEBI:456216"/>
        <dbReference type="EC" id="2.7.11.1"/>
    </reaction>
</comment>
<dbReference type="SUPFAM" id="SSF51110">
    <property type="entry name" value="alpha-D-mannose-specific plant lectins"/>
    <property type="match status" value="1"/>
</dbReference>
<dbReference type="AlphaFoldDB" id="A0ABD1NY30"/>
<keyword evidence="9 18" id="KW-0418">Kinase</keyword>
<evidence type="ECO:0000313" key="23">
    <source>
        <dbReference type="EMBL" id="KAL2456528.1"/>
    </source>
</evidence>
<evidence type="ECO:0000259" key="22">
    <source>
        <dbReference type="PROSITE" id="PS50927"/>
    </source>
</evidence>
<evidence type="ECO:0000256" key="18">
    <source>
        <dbReference type="PIRNR" id="PIRNR000641"/>
    </source>
</evidence>
<dbReference type="Gene3D" id="1.10.510.10">
    <property type="entry name" value="Transferase(Phosphotransferase) domain 1"/>
    <property type="match status" value="1"/>
</dbReference>
<dbReference type="FunFam" id="2.90.10.10:FF:000013">
    <property type="entry name" value="G-type lectin S-receptor-like serine/threonine-protein kinase LECRK1"/>
    <property type="match status" value="1"/>
</dbReference>
<dbReference type="SUPFAM" id="SSF56112">
    <property type="entry name" value="Protein kinase-like (PK-like)"/>
    <property type="match status" value="1"/>
</dbReference>
<evidence type="ECO:0000256" key="10">
    <source>
        <dbReference type="ARBA" id="ARBA00022840"/>
    </source>
</evidence>
<evidence type="ECO:0000256" key="3">
    <source>
        <dbReference type="ARBA" id="ARBA00022536"/>
    </source>
</evidence>
<dbReference type="PANTHER" id="PTHR47976:SF108">
    <property type="entry name" value="G-TYPE LECTIN S-RECEPTOR-LIKE SERINE_THREONINE-PROTEIN KINASE LECRK1"/>
    <property type="match status" value="1"/>
</dbReference>
<evidence type="ECO:0000256" key="20">
    <source>
        <dbReference type="SAM" id="Phobius"/>
    </source>
</evidence>
<evidence type="ECO:0000313" key="25">
    <source>
        <dbReference type="Proteomes" id="UP001604277"/>
    </source>
</evidence>
<dbReference type="InterPro" id="IPR001480">
    <property type="entry name" value="Bulb-type_lectin_dom"/>
</dbReference>
<dbReference type="Pfam" id="PF00069">
    <property type="entry name" value="Pkinase"/>
    <property type="match status" value="1"/>
</dbReference>
<dbReference type="PROSITE" id="PS00107">
    <property type="entry name" value="PROTEIN_KINASE_ATP"/>
    <property type="match status" value="1"/>
</dbReference>
<keyword evidence="25" id="KW-1185">Reference proteome</keyword>
<keyword evidence="8 18" id="KW-0547">Nucleotide-binding</keyword>
<evidence type="ECO:0000256" key="17">
    <source>
        <dbReference type="ARBA" id="ARBA00048679"/>
    </source>
</evidence>
<evidence type="ECO:0000256" key="15">
    <source>
        <dbReference type="ARBA" id="ARBA00023180"/>
    </source>
</evidence>
<dbReference type="InterPro" id="IPR017441">
    <property type="entry name" value="Protein_kinase_ATP_BS"/>
</dbReference>
<dbReference type="EC" id="2.7.11.1" evidence="18"/>
<dbReference type="EMBL" id="JBFOLJ010000061">
    <property type="protein sequence ID" value="KAL2456528.1"/>
    <property type="molecule type" value="Genomic_DNA"/>
</dbReference>
<reference evidence="23" key="1">
    <citation type="submission" date="2024-07" db="EMBL/GenBank/DDBJ databases">
        <title>Two chromosome-level genome assemblies of Korean endemic species Abeliophyllum distichum and Forsythia ovata (Oleaceae).</title>
        <authorList>
            <person name="Mun J.H."/>
        </authorList>
    </citation>
    <scope>NUCLEOTIDE SEQUENCE</scope>
    <source>
        <strain evidence="23">KNKB202402200001</strain>
        <tissue evidence="23">Leaf</tissue>
    </source>
</reference>
<evidence type="ECO:0000256" key="4">
    <source>
        <dbReference type="ARBA" id="ARBA00022679"/>
    </source>
</evidence>
<evidence type="ECO:0000256" key="1">
    <source>
        <dbReference type="ARBA" id="ARBA00004479"/>
    </source>
</evidence>
<evidence type="ECO:0000313" key="24">
    <source>
        <dbReference type="EMBL" id="KAL2507897.1"/>
    </source>
</evidence>
<reference evidence="25" key="2">
    <citation type="submission" date="2024-07" db="EMBL/GenBank/DDBJ databases">
        <title>Two chromosome-level genome assemblies of Korean endemic species Abeliophyllum distichum and Forsythia ovata (Oleaceae).</title>
        <authorList>
            <person name="Jang H."/>
        </authorList>
    </citation>
    <scope>NUCLEOTIDE SEQUENCE [LARGE SCALE GENOMIC DNA]</scope>
</reference>
<protein>
    <recommendedName>
        <fullName evidence="18">Receptor-like serine/threonine-protein kinase</fullName>
        <ecNumber evidence="18">2.7.11.1</ecNumber>
    </recommendedName>
</protein>
<evidence type="ECO:0000256" key="8">
    <source>
        <dbReference type="ARBA" id="ARBA00022741"/>
    </source>
</evidence>
<dbReference type="SMART" id="SM00220">
    <property type="entry name" value="S_TKc"/>
    <property type="match status" value="1"/>
</dbReference>
<proteinExistence type="inferred from homology"/>
<dbReference type="Pfam" id="PF01453">
    <property type="entry name" value="B_lectin"/>
    <property type="match status" value="1"/>
</dbReference>
<evidence type="ECO:0000256" key="9">
    <source>
        <dbReference type="ARBA" id="ARBA00022777"/>
    </source>
</evidence>